<comment type="caution">
    <text evidence="1">The sequence shown here is derived from an EMBL/GenBank/DDBJ whole genome shotgun (WGS) entry which is preliminary data.</text>
</comment>
<evidence type="ECO:0000313" key="2">
    <source>
        <dbReference type="Proteomes" id="UP000053237"/>
    </source>
</evidence>
<proteinExistence type="predicted"/>
<gene>
    <name evidence="1" type="ORF">BN9_113400</name>
</gene>
<evidence type="ECO:0000313" key="1">
    <source>
        <dbReference type="EMBL" id="CCI10719.1"/>
    </source>
</evidence>
<dbReference type="AlphaFoldDB" id="A0A024FVN0"/>
<dbReference type="OrthoDB" id="8907449at2759"/>
<dbReference type="InParanoid" id="A0A024FVN0"/>
<sequence length="216" mass="24714">MKQNQDLMKQSQDLMKNLNEKDLFIDRMATEHRNDRLGINTRLDSLIESQRSMVNRIVQGQRTIMSTLDGGIEAVRDRLGNIEARLTTHPESTAKVHGFGIVHQRSCNGGNFVRFISGQEQYVRRQLRRRVPQETRHNRVLRNFTPHANGINTRNILASIANRQIRVRSQVPVPSTIQTHRCSKRKLEEEGQSSDASLLVGTIPKISRLKTTKTSL</sequence>
<organism evidence="1 2">
    <name type="scientific">Albugo candida</name>
    <dbReference type="NCBI Taxonomy" id="65357"/>
    <lineage>
        <taxon>Eukaryota</taxon>
        <taxon>Sar</taxon>
        <taxon>Stramenopiles</taxon>
        <taxon>Oomycota</taxon>
        <taxon>Peronosporomycetes</taxon>
        <taxon>Albuginales</taxon>
        <taxon>Albuginaceae</taxon>
        <taxon>Albugo</taxon>
    </lineage>
</organism>
<name>A0A024FVN0_9STRA</name>
<keyword evidence="2" id="KW-1185">Reference proteome</keyword>
<protein>
    <submittedName>
        <fullName evidence="1">Uncharacterized protein</fullName>
    </submittedName>
</protein>
<dbReference type="Proteomes" id="UP000053237">
    <property type="component" value="Unassembled WGS sequence"/>
</dbReference>
<dbReference type="EMBL" id="CAIX01000356">
    <property type="protein sequence ID" value="CCI10719.1"/>
    <property type="molecule type" value="Genomic_DNA"/>
</dbReference>
<reference evidence="1 2" key="1">
    <citation type="submission" date="2012-05" db="EMBL/GenBank/DDBJ databases">
        <title>Recombination and specialization in a pathogen metapopulation.</title>
        <authorList>
            <person name="Gardiner A."/>
            <person name="Kemen E."/>
            <person name="Schultz-Larsen T."/>
            <person name="MacLean D."/>
            <person name="Van Oosterhout C."/>
            <person name="Jones J.D.G."/>
        </authorList>
    </citation>
    <scope>NUCLEOTIDE SEQUENCE [LARGE SCALE GENOMIC DNA]</scope>
    <source>
        <strain evidence="1 2">Ac Nc2</strain>
    </source>
</reference>
<accession>A0A024FVN0</accession>